<dbReference type="EMBL" id="DRQG01000142">
    <property type="protein sequence ID" value="HGY56995.1"/>
    <property type="molecule type" value="Genomic_DNA"/>
</dbReference>
<comment type="similarity">
    <text evidence="1">Belongs to the UPF0210 family.</text>
</comment>
<proteinExistence type="inferred from homology"/>
<comment type="caution">
    <text evidence="2">The sequence shown here is derived from an EMBL/GenBank/DDBJ whole genome shotgun (WGS) entry which is preliminary data.</text>
</comment>
<reference evidence="2" key="1">
    <citation type="journal article" date="2020" name="mSystems">
        <title>Genome- and Community-Level Interaction Insights into Carbon Utilization and Element Cycling Functions of Hydrothermarchaeota in Hydrothermal Sediment.</title>
        <authorList>
            <person name="Zhou Z."/>
            <person name="Liu Y."/>
            <person name="Xu W."/>
            <person name="Pan J."/>
            <person name="Luo Z.H."/>
            <person name="Li M."/>
        </authorList>
    </citation>
    <scope>NUCLEOTIDE SEQUENCE [LARGE SCALE GENOMIC DNA]</scope>
    <source>
        <strain evidence="2">HyVt-577</strain>
    </source>
</reference>
<dbReference type="NCBIfam" id="NF003700">
    <property type="entry name" value="PRK05313.1"/>
    <property type="match status" value="1"/>
</dbReference>
<dbReference type="SUPFAM" id="SSF51998">
    <property type="entry name" value="PFL-like glycyl radical enzymes"/>
    <property type="match status" value="1"/>
</dbReference>
<gene>
    <name evidence="2" type="ORF">ENK44_14905</name>
</gene>
<dbReference type="Pfam" id="PF05167">
    <property type="entry name" value="DUF711"/>
    <property type="match status" value="1"/>
</dbReference>
<organism evidence="2">
    <name type="scientific">Caldithrix abyssi</name>
    <dbReference type="NCBI Taxonomy" id="187145"/>
    <lineage>
        <taxon>Bacteria</taxon>
        <taxon>Pseudomonadati</taxon>
        <taxon>Calditrichota</taxon>
        <taxon>Calditrichia</taxon>
        <taxon>Calditrichales</taxon>
        <taxon>Calditrichaceae</taxon>
        <taxon>Caldithrix</taxon>
    </lineage>
</organism>
<dbReference type="AlphaFoldDB" id="A0A7V4U2S4"/>
<protein>
    <recommendedName>
        <fullName evidence="1">UPF0210 protein ENK44_14905</fullName>
    </recommendedName>
</protein>
<dbReference type="InterPro" id="IPR007841">
    <property type="entry name" value="UPF0210"/>
</dbReference>
<evidence type="ECO:0000256" key="1">
    <source>
        <dbReference type="HAMAP-Rule" id="MF_01221"/>
    </source>
</evidence>
<dbReference type="Proteomes" id="UP000885779">
    <property type="component" value="Unassembled WGS sequence"/>
</dbReference>
<evidence type="ECO:0000313" key="2">
    <source>
        <dbReference type="EMBL" id="HGY56995.1"/>
    </source>
</evidence>
<accession>A0A7V4U2S4</accession>
<dbReference type="PANTHER" id="PTHR37560">
    <property type="entry name" value="UPF0210 PROTEIN SPR0218"/>
    <property type="match status" value="1"/>
</dbReference>
<comment type="subunit">
    <text evidence="1">Homodimer.</text>
</comment>
<dbReference type="Gene3D" id="3.20.70.20">
    <property type="match status" value="1"/>
</dbReference>
<dbReference type="CDD" id="cd08025">
    <property type="entry name" value="RNR_PFL_like_DUF711"/>
    <property type="match status" value="1"/>
</dbReference>
<sequence>MPIALEEILETIRMTEVEHFDIRTVTMGINLKDCSSDSLAGLKKNIYDKIMRVASEHVATARKVESEFGISIANKRISVTPVSIAADGFYAEDYVEIAQVLDKAADELGVDYLGGFSALVQKGFTMGERNLIQAIPEALSQTKHVCSSINVASSKAGINMDAVRLMGEIVKQTAEKTADRDAIGCAKLVVFANVPEDNPFIAGAFHGVSEPDVVINVGISGPGVILRAVREAPQNMNFAELSDRIRRMAFKITRAGEFIGRTVAALQNVPFGIVDISLAPTPMPGDSVADILKAMGLEDVGASGTTAALALLNDSVKRGGLMASSHVGGMSGAFIPVSEDDGMIKAAQKGHITIDKLEAMTSVCSVGLDMIAIPGDTPASVIAGMIADECAIGISNNKTTAVRVIPVPGKKVGDVVDYGGLLGLAPVMPVSSLNNAMFINRGGRFPAPTRGVNN</sequence>
<name>A0A7V4U2S4_CALAY</name>
<dbReference type="HAMAP" id="MF_01221">
    <property type="entry name" value="UPF0210"/>
    <property type="match status" value="1"/>
</dbReference>
<dbReference type="PANTHER" id="PTHR37560:SF1">
    <property type="entry name" value="UPF0210 PROTEIN MJ1665"/>
    <property type="match status" value="1"/>
</dbReference>